<keyword evidence="2" id="KW-1185">Reference proteome</keyword>
<dbReference type="eggNOG" id="ENOG502ZHDP">
    <property type="taxonomic scope" value="Bacteria"/>
</dbReference>
<dbReference type="HOGENOM" id="CLU_192750_0_0_6"/>
<name>E0SCL8_DICD3</name>
<sequence>MQVCWLRYSAPPWASPFQGRSKLRSNLLPADLSFTRITCLNKLIEIHSLAAFLQLELFGV</sequence>
<evidence type="ECO:0000313" key="2">
    <source>
        <dbReference type="Proteomes" id="UP000006859"/>
    </source>
</evidence>
<evidence type="ECO:0000313" key="1">
    <source>
        <dbReference type="EMBL" id="ADM98542.1"/>
    </source>
</evidence>
<dbReference type="AlphaFoldDB" id="E0SCL8"/>
<organism evidence="1 2">
    <name type="scientific">Dickeya dadantii (strain 3937)</name>
    <name type="common">Erwinia chrysanthemi (strain 3937)</name>
    <dbReference type="NCBI Taxonomy" id="198628"/>
    <lineage>
        <taxon>Bacteria</taxon>
        <taxon>Pseudomonadati</taxon>
        <taxon>Pseudomonadota</taxon>
        <taxon>Gammaproteobacteria</taxon>
        <taxon>Enterobacterales</taxon>
        <taxon>Pectobacteriaceae</taxon>
        <taxon>Dickeya</taxon>
    </lineage>
</organism>
<protein>
    <submittedName>
        <fullName evidence="1">Uncharacterized protein</fullName>
    </submittedName>
</protein>
<reference evidence="1 2" key="1">
    <citation type="journal article" date="2011" name="J. Bacteriol.">
        <title>Genome sequence of the plant-pathogenic bacterium Dickeya dadantii 3937.</title>
        <authorList>
            <person name="Glasner J.D."/>
            <person name="Yang C.H."/>
            <person name="Reverchon S."/>
            <person name="Hugouvieux-Cotte-Pattat N."/>
            <person name="Condemine G."/>
            <person name="Bohin J.P."/>
            <person name="Van Gijsegem F."/>
            <person name="Yang S."/>
            <person name="Franza T."/>
            <person name="Expert D."/>
            <person name="Plunkett G. III"/>
            <person name="San Francisco M.J."/>
            <person name="Charkowski A.O."/>
            <person name="Py B."/>
            <person name="Bell K."/>
            <person name="Rauscher L."/>
            <person name="Rodriguez-Palenzuela P."/>
            <person name="Toussaint A."/>
            <person name="Holeva M.C."/>
            <person name="He S.Y."/>
            <person name="Douet V."/>
            <person name="Boccara M."/>
            <person name="Blanco C."/>
            <person name="Toth I."/>
            <person name="Anderson B.D."/>
            <person name="Biehl B.S."/>
            <person name="Mau B."/>
            <person name="Flynn S.M."/>
            <person name="Barras F."/>
            <person name="Lindeberg M."/>
            <person name="Birch P.R."/>
            <person name="Tsuyumu S."/>
            <person name="Shi X."/>
            <person name="Hibbing M."/>
            <person name="Yap M.N."/>
            <person name="Carpentier M."/>
            <person name="Dassa E."/>
            <person name="Umehara M."/>
            <person name="Kim J.F."/>
            <person name="Rusch M."/>
            <person name="Soni P."/>
            <person name="Mayhew G.F."/>
            <person name="Fouts D.E."/>
            <person name="Gill S.R."/>
            <person name="Blattner F.R."/>
            <person name="Keen N.T."/>
            <person name="Perna N.T."/>
        </authorList>
    </citation>
    <scope>NUCLEOTIDE SEQUENCE [LARGE SCALE GENOMIC DNA]</scope>
    <source>
        <strain evidence="1 2">3937</strain>
    </source>
</reference>
<dbReference type="EMBL" id="CP002038">
    <property type="protein sequence ID" value="ADM98542.1"/>
    <property type="molecule type" value="Genomic_DNA"/>
</dbReference>
<dbReference type="Proteomes" id="UP000006859">
    <property type="component" value="Chromosome"/>
</dbReference>
<dbReference type="KEGG" id="ddd:Dda3937_00033"/>
<gene>
    <name evidence="1" type="ordered locus">Dda3937_00033</name>
</gene>
<proteinExistence type="predicted"/>
<accession>E0SCL8</accession>